<feature type="region of interest" description="Disordered" evidence="1">
    <location>
        <begin position="435"/>
        <end position="455"/>
    </location>
</feature>
<reference evidence="3" key="1">
    <citation type="journal article" date="2013" name="Proc. Natl. Acad. Sci. U.S.A.">
        <title>Genome structure and metabolic features in the red seaweed Chondrus crispus shed light on evolution of the Archaeplastida.</title>
        <authorList>
            <person name="Collen J."/>
            <person name="Porcel B."/>
            <person name="Carre W."/>
            <person name="Ball S.G."/>
            <person name="Chaparro C."/>
            <person name="Tonon T."/>
            <person name="Barbeyron T."/>
            <person name="Michel G."/>
            <person name="Noel B."/>
            <person name="Valentin K."/>
            <person name="Elias M."/>
            <person name="Artiguenave F."/>
            <person name="Arun A."/>
            <person name="Aury J.M."/>
            <person name="Barbosa-Neto J.F."/>
            <person name="Bothwell J.H."/>
            <person name="Bouget F.Y."/>
            <person name="Brillet L."/>
            <person name="Cabello-Hurtado F."/>
            <person name="Capella-Gutierrez S."/>
            <person name="Charrier B."/>
            <person name="Cladiere L."/>
            <person name="Cock J.M."/>
            <person name="Coelho S.M."/>
            <person name="Colleoni C."/>
            <person name="Czjzek M."/>
            <person name="Da Silva C."/>
            <person name="Delage L."/>
            <person name="Denoeud F."/>
            <person name="Deschamps P."/>
            <person name="Dittami S.M."/>
            <person name="Gabaldon T."/>
            <person name="Gachon C.M."/>
            <person name="Groisillier A."/>
            <person name="Herve C."/>
            <person name="Jabbari K."/>
            <person name="Katinka M."/>
            <person name="Kloareg B."/>
            <person name="Kowalczyk N."/>
            <person name="Labadie K."/>
            <person name="Leblanc C."/>
            <person name="Lopez P.J."/>
            <person name="McLachlan D.H."/>
            <person name="Meslet-Cladiere L."/>
            <person name="Moustafa A."/>
            <person name="Nehr Z."/>
            <person name="Nyvall Collen P."/>
            <person name="Panaud O."/>
            <person name="Partensky F."/>
            <person name="Poulain J."/>
            <person name="Rensing S.A."/>
            <person name="Rousvoal S."/>
            <person name="Samson G."/>
            <person name="Symeonidi A."/>
            <person name="Weissenbach J."/>
            <person name="Zambounis A."/>
            <person name="Wincker P."/>
            <person name="Boyen C."/>
        </authorList>
    </citation>
    <scope>NUCLEOTIDE SEQUENCE [LARGE SCALE GENOMIC DNA]</scope>
    <source>
        <strain evidence="3">cv. Stackhouse</strain>
    </source>
</reference>
<evidence type="ECO:0000313" key="3">
    <source>
        <dbReference type="Proteomes" id="UP000012073"/>
    </source>
</evidence>
<dbReference type="KEGG" id="ccp:CHC_T00004083001"/>
<dbReference type="Gramene" id="CDF35556">
    <property type="protein sequence ID" value="CDF35556"/>
    <property type="gene ID" value="CHC_T00004083001"/>
</dbReference>
<sequence length="679" mass="75737">MRGSPIQSNGSATSNGSEPGHFGWQPCGLSIVLKDGTEILQCNPDSENAYGLDVTLGRELAWDNTKRLWRWHKTWRVPDCLITADPQALHGTGDLEAHLSVVCQGERPHQLEDAGIQSLDRSQPFATLQLVDGRCRFSRLRLVGTTSTFGGRLFHFVVSIVRRDGDNTTALASVISTAFAVYSRKNADKKRKIVDRDAMISGRWSEGYSFVPFEPKELDRTFIKKVTNGDGVLVEEEITNSWEGLLAYFQAPNIRFKIRHPLFLAIRFSNVLVILRDALRFPQESEEALRSFVCSCGFPLNCKRDPAVMIGHGEFLPPWLIAFRRAAMNTCSSTVIQKLADLMKVVKGPALGFVPDDSLLPQRYSPTFDVASLGQLYTKLYAIEFAGGNCDGQKDAKSSAVDTKRAKTESEPVATDGVVDFHPCGAPIYAGMPGPPVTTLSGENSSSASSKGNSSEHMKSSFHNYFTALHAELKALLQTVVELVSHCVTHPSKCQAENLQKAYHDFTEALSVHAYVEEQVLFKKLNSRFPLITESYFIDHMLENKKMDEISNIMRDMEPKKIAELFLKISELSAVHAVHMEKEECHLLPYFLNTFNDDEICDLIRQSQETINSMVQQHSVGNISLSNPRHQRAIERAKLAAGIAPLDDDHIEPPDNINEHQYFGEGDDVIALIDEMYSQ</sequence>
<keyword evidence="3" id="KW-1185">Reference proteome</keyword>
<gene>
    <name evidence="2" type="ORF">CHC_T00004083001</name>
</gene>
<dbReference type="OMA" id="RWHKTWR"/>
<dbReference type="EMBL" id="HG001735">
    <property type="protein sequence ID" value="CDF35556.1"/>
    <property type="molecule type" value="Genomic_DNA"/>
</dbReference>
<dbReference type="GeneID" id="17323089"/>
<evidence type="ECO:0000313" key="2">
    <source>
        <dbReference type="EMBL" id="CDF35556.1"/>
    </source>
</evidence>
<evidence type="ECO:0008006" key="4">
    <source>
        <dbReference type="Google" id="ProtNLM"/>
    </source>
</evidence>
<dbReference type="CDD" id="cd12108">
    <property type="entry name" value="Hr-like"/>
    <property type="match status" value="1"/>
</dbReference>
<proteinExistence type="predicted"/>
<name>R7QDP1_CHOCR</name>
<organism evidence="2 3">
    <name type="scientific">Chondrus crispus</name>
    <name type="common">Carrageen Irish moss</name>
    <name type="synonym">Polymorpha crispa</name>
    <dbReference type="NCBI Taxonomy" id="2769"/>
    <lineage>
        <taxon>Eukaryota</taxon>
        <taxon>Rhodophyta</taxon>
        <taxon>Florideophyceae</taxon>
        <taxon>Rhodymeniophycidae</taxon>
        <taxon>Gigartinales</taxon>
        <taxon>Gigartinaceae</taxon>
        <taxon>Chondrus</taxon>
    </lineage>
</organism>
<dbReference type="AlphaFoldDB" id="R7QDP1"/>
<dbReference type="OrthoDB" id="1305at2759"/>
<dbReference type="Gene3D" id="1.20.120.520">
    <property type="entry name" value="nmb1532 protein domain like"/>
    <property type="match status" value="1"/>
</dbReference>
<feature type="compositionally biased region" description="Low complexity" evidence="1">
    <location>
        <begin position="441"/>
        <end position="453"/>
    </location>
</feature>
<feature type="compositionally biased region" description="Basic and acidic residues" evidence="1">
    <location>
        <begin position="393"/>
        <end position="410"/>
    </location>
</feature>
<dbReference type="RefSeq" id="XP_005715375.1">
    <property type="nucleotide sequence ID" value="XM_005715318.1"/>
</dbReference>
<dbReference type="STRING" id="2769.R7QDP1"/>
<feature type="region of interest" description="Disordered" evidence="1">
    <location>
        <begin position="393"/>
        <end position="412"/>
    </location>
</feature>
<protein>
    <recommendedName>
        <fullName evidence="4">Hemerythrin-like domain-containing protein</fullName>
    </recommendedName>
</protein>
<accession>R7QDP1</accession>
<evidence type="ECO:0000256" key="1">
    <source>
        <dbReference type="SAM" id="MobiDB-lite"/>
    </source>
</evidence>
<dbReference type="Proteomes" id="UP000012073">
    <property type="component" value="Unassembled WGS sequence"/>
</dbReference>